<name>A0A927AXK4_9BACT</name>
<proteinExistence type="predicted"/>
<keyword evidence="2" id="KW-1185">Reference proteome</keyword>
<gene>
    <name evidence="1" type="ORF">IC230_01845</name>
</gene>
<evidence type="ECO:0000313" key="2">
    <source>
        <dbReference type="Proteomes" id="UP000653797"/>
    </source>
</evidence>
<dbReference type="RefSeq" id="WP_191037257.1">
    <property type="nucleotide sequence ID" value="NZ_JACXAA010000001.1"/>
</dbReference>
<comment type="caution">
    <text evidence="1">The sequence shown here is derived from an EMBL/GenBank/DDBJ whole genome shotgun (WGS) entry which is preliminary data.</text>
</comment>
<protein>
    <submittedName>
        <fullName evidence="1">Uncharacterized protein</fullName>
    </submittedName>
</protein>
<dbReference type="EMBL" id="JACXAA010000001">
    <property type="protein sequence ID" value="MBD2751618.1"/>
    <property type="molecule type" value="Genomic_DNA"/>
</dbReference>
<organism evidence="1 2">
    <name type="scientific">Spirosoma validum</name>
    <dbReference type="NCBI Taxonomy" id="2771355"/>
    <lineage>
        <taxon>Bacteria</taxon>
        <taxon>Pseudomonadati</taxon>
        <taxon>Bacteroidota</taxon>
        <taxon>Cytophagia</taxon>
        <taxon>Cytophagales</taxon>
        <taxon>Cytophagaceae</taxon>
        <taxon>Spirosoma</taxon>
    </lineage>
</organism>
<sequence>MAHKDKKIASLLDNTFSSLGGDVSSTTPDDGVNLIQEWIEVVQSNVSTQWLAEPLEKLQIAINSQNTHEIEELMHNLSGITVDFANNAAGDEYKEELQNLSTVLKDFAQELTQVNTH</sequence>
<reference evidence="1" key="1">
    <citation type="submission" date="2020-09" db="EMBL/GenBank/DDBJ databases">
        <authorList>
            <person name="Kim M.K."/>
        </authorList>
    </citation>
    <scope>NUCLEOTIDE SEQUENCE</scope>
    <source>
        <strain evidence="1">BT704</strain>
    </source>
</reference>
<accession>A0A927AXK4</accession>
<dbReference type="AlphaFoldDB" id="A0A927AXK4"/>
<dbReference type="Proteomes" id="UP000653797">
    <property type="component" value="Unassembled WGS sequence"/>
</dbReference>
<evidence type="ECO:0000313" key="1">
    <source>
        <dbReference type="EMBL" id="MBD2751618.1"/>
    </source>
</evidence>